<organism evidence="1 2">
    <name type="scientific">Taklimakanibacter albus</name>
    <dbReference type="NCBI Taxonomy" id="2800327"/>
    <lineage>
        <taxon>Bacteria</taxon>
        <taxon>Pseudomonadati</taxon>
        <taxon>Pseudomonadota</taxon>
        <taxon>Alphaproteobacteria</taxon>
        <taxon>Hyphomicrobiales</taxon>
        <taxon>Aestuariivirgaceae</taxon>
        <taxon>Taklimakanibacter</taxon>
    </lineage>
</organism>
<dbReference type="Proteomes" id="UP000616151">
    <property type="component" value="Unassembled WGS sequence"/>
</dbReference>
<evidence type="ECO:0000313" key="1">
    <source>
        <dbReference type="EMBL" id="MBK1865118.1"/>
    </source>
</evidence>
<accession>A0ACC5QY56</accession>
<gene>
    <name evidence="1" type="ORF">JHL16_02045</name>
</gene>
<name>A0ACC5QY56_9HYPH</name>
<keyword evidence="1" id="KW-0067">ATP-binding</keyword>
<dbReference type="EMBL" id="JAENHL010000004">
    <property type="protein sequence ID" value="MBK1865118.1"/>
    <property type="molecule type" value="Genomic_DNA"/>
</dbReference>
<reference evidence="1" key="1">
    <citation type="submission" date="2021-01" db="EMBL/GenBank/DDBJ databases">
        <authorList>
            <person name="Sun Q."/>
        </authorList>
    </citation>
    <scope>NUCLEOTIDE SEQUENCE</scope>
    <source>
        <strain evidence="1">YIM B02566</strain>
    </source>
</reference>
<keyword evidence="2" id="KW-1185">Reference proteome</keyword>
<comment type="caution">
    <text evidence="1">The sequence shown here is derived from an EMBL/GenBank/DDBJ whole genome shotgun (WGS) entry which is preliminary data.</text>
</comment>
<keyword evidence="1" id="KW-0547">Nucleotide-binding</keyword>
<protein>
    <submittedName>
        <fullName evidence="1">ABC transporter ATP-binding protein</fullName>
    </submittedName>
</protein>
<evidence type="ECO:0000313" key="2">
    <source>
        <dbReference type="Proteomes" id="UP000616151"/>
    </source>
</evidence>
<sequence length="362" mass="39579">MPRGAAIEIRDLTKRYGDVKAIDAVSLTVAEGEFVTLLGLSGSGKSTTLMAVAGFVDPDGGAIAISGSDVTTLPPEKRNLGVVFQNYALFPHLNVFDNIAFPLRMRRHAESEIDTQVRRVLDLVSLRDLSARRITELSGGQQQRVALARALVFSPPVLLMDEPLGALDRQLREQLQIEIRRIHRQLGVTVLYVTHDQEEALSMSDRIAIMADGRIQQLGTPHEVYMQPSNRFVAGFFGESNFLDVAVERAGDNPVLRPKGLRDITLHAALRRPLSGDRFLAMVRPEAIEIGDSRDPAFENNLPGTVEQQDFLGATQRLTVKTGAGSVAVRMSRLANAAALPAGAPVWLKWRAGETAVFDAQD</sequence>
<proteinExistence type="predicted"/>